<dbReference type="InterPro" id="IPR012337">
    <property type="entry name" value="RNaseH-like_sf"/>
</dbReference>
<dbReference type="EMBL" id="BGPR01056265">
    <property type="protein sequence ID" value="GBO32781.1"/>
    <property type="molecule type" value="Genomic_DNA"/>
</dbReference>
<gene>
    <name evidence="1" type="ORF">AVEN_41369_1</name>
</gene>
<comment type="caution">
    <text evidence="1">The sequence shown here is derived from an EMBL/GenBank/DDBJ whole genome shotgun (WGS) entry which is preliminary data.</text>
</comment>
<dbReference type="GO" id="GO:0003676">
    <property type="term" value="F:nucleic acid binding"/>
    <property type="evidence" value="ECO:0007669"/>
    <property type="project" value="InterPro"/>
</dbReference>
<evidence type="ECO:0000313" key="2">
    <source>
        <dbReference type="Proteomes" id="UP000499080"/>
    </source>
</evidence>
<dbReference type="AlphaFoldDB" id="A0A4Y2W7A5"/>
<dbReference type="InterPro" id="IPR036397">
    <property type="entry name" value="RNaseH_sf"/>
</dbReference>
<evidence type="ECO:0000313" key="1">
    <source>
        <dbReference type="EMBL" id="GBO32781.1"/>
    </source>
</evidence>
<keyword evidence="2" id="KW-1185">Reference proteome</keyword>
<organism evidence="1 2">
    <name type="scientific">Araneus ventricosus</name>
    <name type="common">Orbweaver spider</name>
    <name type="synonym">Epeira ventricosa</name>
    <dbReference type="NCBI Taxonomy" id="182803"/>
    <lineage>
        <taxon>Eukaryota</taxon>
        <taxon>Metazoa</taxon>
        <taxon>Ecdysozoa</taxon>
        <taxon>Arthropoda</taxon>
        <taxon>Chelicerata</taxon>
        <taxon>Arachnida</taxon>
        <taxon>Araneae</taxon>
        <taxon>Araneomorphae</taxon>
        <taxon>Entelegynae</taxon>
        <taxon>Araneoidea</taxon>
        <taxon>Araneidae</taxon>
        <taxon>Araneus</taxon>
    </lineage>
</organism>
<dbReference type="SUPFAM" id="SSF53098">
    <property type="entry name" value="Ribonuclease H-like"/>
    <property type="match status" value="1"/>
</dbReference>
<dbReference type="Proteomes" id="UP000499080">
    <property type="component" value="Unassembled WGS sequence"/>
</dbReference>
<dbReference type="Gene3D" id="3.30.420.10">
    <property type="entry name" value="Ribonuclease H-like superfamily/Ribonuclease H"/>
    <property type="match status" value="1"/>
</dbReference>
<protein>
    <submittedName>
        <fullName evidence="1">Uncharacterized protein</fullName>
    </submittedName>
</protein>
<reference evidence="1 2" key="1">
    <citation type="journal article" date="2019" name="Sci. Rep.">
        <title>Orb-weaving spider Araneus ventricosus genome elucidates the spidroin gene catalogue.</title>
        <authorList>
            <person name="Kono N."/>
            <person name="Nakamura H."/>
            <person name="Ohtoshi R."/>
            <person name="Moran D.A.P."/>
            <person name="Shinohara A."/>
            <person name="Yoshida Y."/>
            <person name="Fujiwara M."/>
            <person name="Mori M."/>
            <person name="Tomita M."/>
            <person name="Arakawa K."/>
        </authorList>
    </citation>
    <scope>NUCLEOTIDE SEQUENCE [LARGE SCALE GENOMIC DNA]</scope>
</reference>
<proteinExistence type="predicted"/>
<accession>A0A4Y2W7A5</accession>
<dbReference type="OrthoDB" id="6429785at2759"/>
<sequence length="101" mass="11620">MSKIYQLNCSGWMVLFQWIPSHCDIPGNERADLPAKHGSNLPQHPTDLPCDQAYSTIVRSASKFIRRAQEIDAKDKIWESLLHGPVPMHLPRLIFRPILEF</sequence>
<name>A0A4Y2W7A5_ARAVE</name>